<name>K0TAF6_THAOC</name>
<feature type="region of interest" description="Disordered" evidence="1">
    <location>
        <begin position="58"/>
        <end position="90"/>
    </location>
</feature>
<dbReference type="Proteomes" id="UP000266841">
    <property type="component" value="Unassembled WGS sequence"/>
</dbReference>
<accession>K0TAF6</accession>
<gene>
    <name evidence="2" type="ORF">THAOC_08238</name>
</gene>
<dbReference type="EMBL" id="AGNL01008579">
    <property type="protein sequence ID" value="EJK70406.1"/>
    <property type="molecule type" value="Genomic_DNA"/>
</dbReference>
<feature type="compositionally biased region" description="Basic and acidic residues" evidence="1">
    <location>
        <begin position="110"/>
        <end position="127"/>
    </location>
</feature>
<proteinExistence type="predicted"/>
<reference evidence="2 3" key="1">
    <citation type="journal article" date="2012" name="Genome Biol.">
        <title>Genome and low-iron response of an oceanic diatom adapted to chronic iron limitation.</title>
        <authorList>
            <person name="Lommer M."/>
            <person name="Specht M."/>
            <person name="Roy A.S."/>
            <person name="Kraemer L."/>
            <person name="Andreson R."/>
            <person name="Gutowska M.A."/>
            <person name="Wolf J."/>
            <person name="Bergner S.V."/>
            <person name="Schilhabel M.B."/>
            <person name="Klostermeier U.C."/>
            <person name="Beiko R.G."/>
            <person name="Rosenstiel P."/>
            <person name="Hippler M."/>
            <person name="Laroche J."/>
        </authorList>
    </citation>
    <scope>NUCLEOTIDE SEQUENCE [LARGE SCALE GENOMIC DNA]</scope>
    <source>
        <strain evidence="2 3">CCMP1005</strain>
    </source>
</reference>
<sequence length="127" mass="13917">MSAGAYHNGQLSTGVPHAQGPAWWRGSRCTAPGLDQGVTGAIVDAIRVDRRCYSGRRRGRRAPNITGHGRGCRPQKVCSERGPPGRVGASEFDWGIGWGDDMVKRSMRAANDRRRGPTARRRELPRP</sequence>
<dbReference type="AlphaFoldDB" id="K0TAF6"/>
<evidence type="ECO:0000313" key="2">
    <source>
        <dbReference type="EMBL" id="EJK70406.1"/>
    </source>
</evidence>
<evidence type="ECO:0000256" key="1">
    <source>
        <dbReference type="SAM" id="MobiDB-lite"/>
    </source>
</evidence>
<comment type="caution">
    <text evidence="2">The sequence shown here is derived from an EMBL/GenBank/DDBJ whole genome shotgun (WGS) entry which is preliminary data.</text>
</comment>
<keyword evidence="3" id="KW-1185">Reference proteome</keyword>
<evidence type="ECO:0000313" key="3">
    <source>
        <dbReference type="Proteomes" id="UP000266841"/>
    </source>
</evidence>
<feature type="region of interest" description="Disordered" evidence="1">
    <location>
        <begin position="107"/>
        <end position="127"/>
    </location>
</feature>
<organism evidence="2 3">
    <name type="scientific">Thalassiosira oceanica</name>
    <name type="common">Marine diatom</name>
    <dbReference type="NCBI Taxonomy" id="159749"/>
    <lineage>
        <taxon>Eukaryota</taxon>
        <taxon>Sar</taxon>
        <taxon>Stramenopiles</taxon>
        <taxon>Ochrophyta</taxon>
        <taxon>Bacillariophyta</taxon>
        <taxon>Coscinodiscophyceae</taxon>
        <taxon>Thalassiosirophycidae</taxon>
        <taxon>Thalassiosirales</taxon>
        <taxon>Thalassiosiraceae</taxon>
        <taxon>Thalassiosira</taxon>
    </lineage>
</organism>
<protein>
    <submittedName>
        <fullName evidence="2">Uncharacterized protein</fullName>
    </submittedName>
</protein>